<dbReference type="RefSeq" id="WP_105933291.1">
    <property type="nucleotide sequence ID" value="NZ_PVNP01000020.1"/>
</dbReference>
<evidence type="ECO:0000256" key="1">
    <source>
        <dbReference type="SAM" id="MobiDB-lite"/>
    </source>
</evidence>
<evidence type="ECO:0000259" key="2">
    <source>
        <dbReference type="Pfam" id="PF00534"/>
    </source>
</evidence>
<evidence type="ECO:0000313" key="4">
    <source>
        <dbReference type="EMBL" id="PRO75060.1"/>
    </source>
</evidence>
<accession>A0A2S9VF22</accession>
<feature type="domain" description="Glycosyl transferase family 1" evidence="2">
    <location>
        <begin position="236"/>
        <end position="380"/>
    </location>
</feature>
<dbReference type="InterPro" id="IPR028098">
    <property type="entry name" value="Glyco_trans_4-like_N"/>
</dbReference>
<gene>
    <name evidence="4" type="ORF">C6Y40_03075</name>
</gene>
<name>A0A2S9VF22_9ALTE</name>
<dbReference type="PANTHER" id="PTHR12526">
    <property type="entry name" value="GLYCOSYLTRANSFERASE"/>
    <property type="match status" value="1"/>
</dbReference>
<dbReference type="Pfam" id="PF13439">
    <property type="entry name" value="Glyco_transf_4"/>
    <property type="match status" value="1"/>
</dbReference>
<comment type="caution">
    <text evidence="4">The sequence shown here is derived from an EMBL/GenBank/DDBJ whole genome shotgun (WGS) entry which is preliminary data.</text>
</comment>
<reference evidence="5" key="1">
    <citation type="journal article" date="2020" name="Int. J. Syst. Evol. Microbiol.">
        <title>Alteromonas alba sp. nov., a marine bacterium isolated from the seawater of the West Pacific Ocean.</title>
        <authorList>
            <person name="Sun C."/>
            <person name="Wu Y.-H."/>
            <person name="Xamxidin M."/>
            <person name="Cheng H."/>
            <person name="Xu X.-W."/>
        </authorList>
    </citation>
    <scope>NUCLEOTIDE SEQUENCE [LARGE SCALE GENOMIC DNA]</scope>
    <source>
        <strain evidence="5">190</strain>
    </source>
</reference>
<dbReference type="Proteomes" id="UP000238949">
    <property type="component" value="Unassembled WGS sequence"/>
</dbReference>
<sequence length="416" mass="45171">MNPQIKEPPLTHPTEKRGQSLRGKCGQSLRESKTEANENYGHSLRQLTILVSYSGSGGVEVITNHLVQGLVNAGIKVELLLLKARGPHIDKLPEHPGLTVTKLNASSAILAVPELVRYLKKHPNRLLFAIKDRAVQAASIANRINRCKGRVVGQIHTNMLTGLASRNGMMVRFRFALMRLLYRYLTGVIAVSQDAASALETITGLPDARIKILPNPVITPAIAEKSAAAPVHPWLTNKECPVVVAAGRLSSQKNFALLIRAFDLLRQRIPLKLVIFGEGPQRGELEALCAELSISEHVSLFGFVENPYAEMKRADLFVLSSDCEGSPTVLTECLSMGIPCVATDVGDVAQTLQNGRVGRVVPCNDTQALADAMQAAMKSQLAGQILVDAVSQFQQDTAVSAYIEQLSRWQETGPAR</sequence>
<proteinExistence type="predicted"/>
<evidence type="ECO:0000313" key="5">
    <source>
        <dbReference type="Proteomes" id="UP000238949"/>
    </source>
</evidence>
<feature type="region of interest" description="Disordered" evidence="1">
    <location>
        <begin position="1"/>
        <end position="25"/>
    </location>
</feature>
<organism evidence="4 5">
    <name type="scientific">Alteromonas alba</name>
    <dbReference type="NCBI Taxonomy" id="2079529"/>
    <lineage>
        <taxon>Bacteria</taxon>
        <taxon>Pseudomonadati</taxon>
        <taxon>Pseudomonadota</taxon>
        <taxon>Gammaproteobacteria</taxon>
        <taxon>Alteromonadales</taxon>
        <taxon>Alteromonadaceae</taxon>
        <taxon>Alteromonas/Salinimonas group</taxon>
        <taxon>Alteromonas</taxon>
    </lineage>
</organism>
<dbReference type="EMBL" id="PVNP01000020">
    <property type="protein sequence ID" value="PRO75060.1"/>
    <property type="molecule type" value="Genomic_DNA"/>
</dbReference>
<protein>
    <submittedName>
        <fullName evidence="4">Glycosyl transferase</fullName>
    </submittedName>
</protein>
<feature type="domain" description="Glycosyltransferase subfamily 4-like N-terminal" evidence="3">
    <location>
        <begin position="57"/>
        <end position="217"/>
    </location>
</feature>
<dbReference type="InterPro" id="IPR001296">
    <property type="entry name" value="Glyco_trans_1"/>
</dbReference>
<dbReference type="SUPFAM" id="SSF53756">
    <property type="entry name" value="UDP-Glycosyltransferase/glycogen phosphorylase"/>
    <property type="match status" value="1"/>
</dbReference>
<keyword evidence="5" id="KW-1185">Reference proteome</keyword>
<dbReference type="CDD" id="cd03811">
    <property type="entry name" value="GT4_GT28_WabH-like"/>
    <property type="match status" value="1"/>
</dbReference>
<dbReference type="Pfam" id="PF00534">
    <property type="entry name" value="Glycos_transf_1"/>
    <property type="match status" value="1"/>
</dbReference>
<dbReference type="PANTHER" id="PTHR12526:SF630">
    <property type="entry name" value="GLYCOSYLTRANSFERASE"/>
    <property type="match status" value="1"/>
</dbReference>
<dbReference type="Gene3D" id="3.40.50.2000">
    <property type="entry name" value="Glycogen Phosphorylase B"/>
    <property type="match status" value="2"/>
</dbReference>
<dbReference type="GO" id="GO:0016757">
    <property type="term" value="F:glycosyltransferase activity"/>
    <property type="evidence" value="ECO:0007669"/>
    <property type="project" value="InterPro"/>
</dbReference>
<dbReference type="AlphaFoldDB" id="A0A2S9VF22"/>
<dbReference type="GO" id="GO:1901135">
    <property type="term" value="P:carbohydrate derivative metabolic process"/>
    <property type="evidence" value="ECO:0007669"/>
    <property type="project" value="UniProtKB-ARBA"/>
</dbReference>
<dbReference type="OrthoDB" id="9792269at2"/>
<evidence type="ECO:0000259" key="3">
    <source>
        <dbReference type="Pfam" id="PF13439"/>
    </source>
</evidence>
<keyword evidence="4" id="KW-0808">Transferase</keyword>